<keyword evidence="2 3" id="KW-0040">ANK repeat</keyword>
<dbReference type="PROSITE" id="PS50297">
    <property type="entry name" value="ANK_REP_REGION"/>
    <property type="match status" value="1"/>
</dbReference>
<dbReference type="Pfam" id="PF12796">
    <property type="entry name" value="Ank_2"/>
    <property type="match status" value="1"/>
</dbReference>
<accession>A0A1S9RPJ9</accession>
<reference evidence="6" key="1">
    <citation type="submission" date="2015-09" db="EMBL/GenBank/DDBJ databases">
        <authorList>
            <person name="Fill T.P."/>
            <person name="Baretta J.F."/>
            <person name="de Almeida L.G."/>
            <person name="Rocha M."/>
            <person name="de Souza D.H."/>
            <person name="Malavazi I."/>
            <person name="Cerdeira L.T."/>
            <person name="Hong H."/>
            <person name="Samborskyy M."/>
            <person name="de Vasconcelos A.T."/>
            <person name="Leadlay P."/>
            <person name="Rodrigues-Filho E."/>
        </authorList>
    </citation>
    <scope>NUCLEOTIDE SEQUENCE [LARGE SCALE GENOMIC DNA]</scope>
    <source>
        <strain evidence="6">LaBioMMi 136</strain>
    </source>
</reference>
<dbReference type="InterPro" id="IPR036770">
    <property type="entry name" value="Ankyrin_rpt-contain_sf"/>
</dbReference>
<proteinExistence type="predicted"/>
<dbReference type="EMBL" id="LJBN01000125">
    <property type="protein sequence ID" value="OOQ87425.1"/>
    <property type="molecule type" value="Genomic_DNA"/>
</dbReference>
<dbReference type="PROSITE" id="PS50088">
    <property type="entry name" value="ANK_REPEAT"/>
    <property type="match status" value="1"/>
</dbReference>
<evidence type="ECO:0000313" key="5">
    <source>
        <dbReference type="EMBL" id="OOQ87425.1"/>
    </source>
</evidence>
<feature type="repeat" description="ANK" evidence="3">
    <location>
        <begin position="153"/>
        <end position="185"/>
    </location>
</feature>
<dbReference type="SMART" id="SM00248">
    <property type="entry name" value="ANK"/>
    <property type="match status" value="4"/>
</dbReference>
<dbReference type="InterPro" id="IPR002110">
    <property type="entry name" value="Ankyrin_rpt"/>
</dbReference>
<evidence type="ECO:0000256" key="2">
    <source>
        <dbReference type="ARBA" id="ARBA00023043"/>
    </source>
</evidence>
<dbReference type="Gene3D" id="1.25.40.20">
    <property type="entry name" value="Ankyrin repeat-containing domain"/>
    <property type="match status" value="1"/>
</dbReference>
<evidence type="ECO:0000259" key="4">
    <source>
        <dbReference type="PROSITE" id="PS50181"/>
    </source>
</evidence>
<dbReference type="InterPro" id="IPR001810">
    <property type="entry name" value="F-box_dom"/>
</dbReference>
<evidence type="ECO:0000256" key="1">
    <source>
        <dbReference type="ARBA" id="ARBA00022737"/>
    </source>
</evidence>
<feature type="domain" description="F-box" evidence="4">
    <location>
        <begin position="1"/>
        <end position="46"/>
    </location>
</feature>
<organism evidence="5 6">
    <name type="scientific">Penicillium brasilianum</name>
    <dbReference type="NCBI Taxonomy" id="104259"/>
    <lineage>
        <taxon>Eukaryota</taxon>
        <taxon>Fungi</taxon>
        <taxon>Dikarya</taxon>
        <taxon>Ascomycota</taxon>
        <taxon>Pezizomycotina</taxon>
        <taxon>Eurotiomycetes</taxon>
        <taxon>Eurotiomycetidae</taxon>
        <taxon>Eurotiales</taxon>
        <taxon>Aspergillaceae</taxon>
        <taxon>Penicillium</taxon>
    </lineage>
</organism>
<name>A0A1S9RPJ9_PENBI</name>
<protein>
    <recommendedName>
        <fullName evidence="4">F-box domain-containing protein</fullName>
    </recommendedName>
</protein>
<evidence type="ECO:0000313" key="6">
    <source>
        <dbReference type="Proteomes" id="UP000190744"/>
    </source>
</evidence>
<dbReference type="PANTHER" id="PTHR24134:SF9">
    <property type="entry name" value="ANKYRIN REPEAT AND SOCS BOX PROTEIN 8"/>
    <property type="match status" value="1"/>
</dbReference>
<sequence>MKLLDLPNEILYLVADNLSYFDDLSRFTLTSRSVHALLTDYLYRRAAHDIQPGYFPSSALIYSIRWGLESSVVRLLKWTSRVPANQCRAWSLGKAVLDNKDPGIMRLVLEHWGVSGLEHRLKGLLLDTIKGGTIEMVRLLLEFGCDANEPDYLGEYPLATAIDKKLPEIVMLLLDYGADINCGDSVIAALDQAITQPPHMIELLVRRGADINFASPEGNMTLHCIASQPVPPSWTSRLVGVLADKGANLQARNKEGKTALETAVERGNRLCQASLLDAMLKSQTSRGPRPLMPID</sequence>
<evidence type="ECO:0000256" key="3">
    <source>
        <dbReference type="PROSITE-ProRule" id="PRU00023"/>
    </source>
</evidence>
<dbReference type="AlphaFoldDB" id="A0A1S9RPJ9"/>
<dbReference type="SUPFAM" id="SSF48403">
    <property type="entry name" value="Ankyrin repeat"/>
    <property type="match status" value="1"/>
</dbReference>
<dbReference type="PROSITE" id="PS50181">
    <property type="entry name" value="FBOX"/>
    <property type="match status" value="1"/>
</dbReference>
<dbReference type="PANTHER" id="PTHR24134">
    <property type="entry name" value="ANKYRIN REPEAT-CONTAINING PROTEIN DDB_G0279043"/>
    <property type="match status" value="1"/>
</dbReference>
<gene>
    <name evidence="5" type="ORF">PEBR_17431</name>
</gene>
<dbReference type="Proteomes" id="UP000190744">
    <property type="component" value="Unassembled WGS sequence"/>
</dbReference>
<comment type="caution">
    <text evidence="5">The sequence shown here is derived from an EMBL/GenBank/DDBJ whole genome shotgun (WGS) entry which is preliminary data.</text>
</comment>
<keyword evidence="1" id="KW-0677">Repeat</keyword>